<reference evidence="2 3" key="1">
    <citation type="submission" date="2018-06" db="EMBL/GenBank/DDBJ databases">
        <title>Draft genome sequences of nine Vibrio sp. clinical isolates from across the United States representing the closest known relative of Vibrio cholerae.</title>
        <authorList>
            <person name="Islam M.T."/>
            <person name="Liang K."/>
            <person name="Im M.S."/>
            <person name="Winkjer J."/>
            <person name="Busby S."/>
            <person name="Batra D."/>
            <person name="Rowe L."/>
            <person name="Tarr C.L."/>
            <person name="Boucher Y."/>
        </authorList>
    </citation>
    <scope>NUCLEOTIDE SEQUENCE [LARGE SCALE GENOMIC DNA]</scope>
    <source>
        <strain evidence="2 3">2017V-1110</strain>
    </source>
</reference>
<dbReference type="EMBL" id="QKKU01000016">
    <property type="protein sequence ID" value="RBM71556.1"/>
    <property type="molecule type" value="Genomic_DNA"/>
</dbReference>
<proteinExistence type="predicted"/>
<feature type="transmembrane region" description="Helical" evidence="1">
    <location>
        <begin position="309"/>
        <end position="329"/>
    </location>
</feature>
<evidence type="ECO:0000313" key="2">
    <source>
        <dbReference type="EMBL" id="RBM71556.1"/>
    </source>
</evidence>
<name>A0ABD7FZJ8_9VIBR</name>
<dbReference type="Proteomes" id="UP000252199">
    <property type="component" value="Unassembled WGS sequence"/>
</dbReference>
<organism evidence="2 3">
    <name type="scientific">Vibrio paracholerae</name>
    <dbReference type="NCBI Taxonomy" id="650003"/>
    <lineage>
        <taxon>Bacteria</taxon>
        <taxon>Pseudomonadati</taxon>
        <taxon>Pseudomonadota</taxon>
        <taxon>Gammaproteobacteria</taxon>
        <taxon>Vibrionales</taxon>
        <taxon>Vibrionaceae</taxon>
        <taxon>Vibrio</taxon>
    </lineage>
</organism>
<accession>A0ABD7FZJ8</accession>
<protein>
    <submittedName>
        <fullName evidence="2">Uncharacterized protein</fullName>
    </submittedName>
</protein>
<evidence type="ECO:0000256" key="1">
    <source>
        <dbReference type="SAM" id="Phobius"/>
    </source>
</evidence>
<feature type="transmembrane region" description="Helical" evidence="1">
    <location>
        <begin position="79"/>
        <end position="98"/>
    </location>
</feature>
<dbReference type="RefSeq" id="WP_113610048.1">
    <property type="nucleotide sequence ID" value="NZ_CAWQMY010000068.1"/>
</dbReference>
<evidence type="ECO:0000313" key="3">
    <source>
        <dbReference type="Proteomes" id="UP000252199"/>
    </source>
</evidence>
<feature type="transmembrane region" description="Helical" evidence="1">
    <location>
        <begin position="221"/>
        <end position="245"/>
    </location>
</feature>
<comment type="caution">
    <text evidence="2">The sequence shown here is derived from an EMBL/GenBank/DDBJ whole genome shotgun (WGS) entry which is preliminary data.</text>
</comment>
<feature type="transmembrane region" description="Helical" evidence="1">
    <location>
        <begin position="349"/>
        <end position="373"/>
    </location>
</feature>
<feature type="transmembrane region" description="Helical" evidence="1">
    <location>
        <begin position="20"/>
        <end position="40"/>
    </location>
</feature>
<feature type="transmembrane region" description="Helical" evidence="1">
    <location>
        <begin position="189"/>
        <end position="215"/>
    </location>
</feature>
<keyword evidence="1" id="KW-1133">Transmembrane helix</keyword>
<keyword evidence="1" id="KW-0472">Membrane</keyword>
<feature type="transmembrane region" description="Helical" evidence="1">
    <location>
        <begin position="52"/>
        <end position="73"/>
    </location>
</feature>
<sequence>MLSYLSLFLLIFDLAIPPVKFIGSAPFSLVISLSVLLVVNRKLKLKSQVKKFTAPFFIFYLVIMCFAVFRILFSGELDYFLSISKSLVIFTSATFYLLTFGCDRINDRLINIFFVNGIVCLVAGSFPAILDIVYIFKSGMREVGFIPYRNAFLAGSGYFGMASAYAVIILLCAHKLIKDGLSVSFAIKFLVILIAGVLAGRTVFVGIAISFIYIMSQSVKYTGLGVLLVAGLVAIILSVDALSVYSGWMFEFISFDGDSVALSRTSSTDELYKMYFMPPNDSTWLWGDGRYVDGAGYYMHTDAGYMRNLFFGGLPFVIAVIAYACLFAFKSKSFFFTLFFLPLAFALHYKGAFILNNPAGVPILTLLAFWFYYEKIKKLKAGIV</sequence>
<gene>
    <name evidence="2" type="ORF">DLR72_03585</name>
</gene>
<feature type="transmembrane region" description="Helical" evidence="1">
    <location>
        <begin position="156"/>
        <end position="177"/>
    </location>
</feature>
<dbReference type="AlphaFoldDB" id="A0ABD7FZJ8"/>
<feature type="transmembrane region" description="Helical" evidence="1">
    <location>
        <begin position="110"/>
        <end position="136"/>
    </location>
</feature>
<keyword evidence="1" id="KW-0812">Transmembrane</keyword>